<feature type="region of interest" description="Disordered" evidence="1">
    <location>
        <begin position="67"/>
        <end position="86"/>
    </location>
</feature>
<dbReference type="AlphaFoldDB" id="A0A8T8E0W7"/>
<dbReference type="OrthoDB" id="351316at2157"/>
<evidence type="ECO:0000313" key="3">
    <source>
        <dbReference type="Proteomes" id="UP000637819"/>
    </source>
</evidence>
<organism evidence="2 3">
    <name type="scientific">Haloterrigena salifodinae</name>
    <dbReference type="NCBI Taxonomy" id="2675099"/>
    <lineage>
        <taxon>Archaea</taxon>
        <taxon>Methanobacteriati</taxon>
        <taxon>Methanobacteriota</taxon>
        <taxon>Stenosarchaea group</taxon>
        <taxon>Halobacteria</taxon>
        <taxon>Halobacteriales</taxon>
        <taxon>Natrialbaceae</taxon>
        <taxon>Haloterrigena</taxon>
    </lineage>
</organism>
<dbReference type="Gene3D" id="1.10.472.170">
    <property type="match status" value="1"/>
</dbReference>
<dbReference type="EMBL" id="CP069188">
    <property type="protein sequence ID" value="QRV15464.1"/>
    <property type="molecule type" value="Genomic_DNA"/>
</dbReference>
<name>A0A8T8E0W7_9EURY</name>
<dbReference type="GeneID" id="62873608"/>
<evidence type="ECO:0000313" key="2">
    <source>
        <dbReference type="EMBL" id="QRV15464.1"/>
    </source>
</evidence>
<sequence length="240" mass="27691">MIDTKEDGCDSDSCIECGGKLRWDHEHGHSYCEECGLVRKESDLYLSRQKGDGSLSSVESLKQEIQFDHSHRKGGNARTSFHADDAERSDKYKKLWMHHHQYSEDCREKSSQTDRDKVRLAHTLAIQLYLPDRIIGKVKNIVANLNGRSFNRIGGIYAMALGTIAVVQNQTIETEEEFRNRIQVRHFDEGVELENSPLECEYSGKGEDSRDKSDKPLFKKLCEEYDVDFRSAMRRVKEQL</sequence>
<proteinExistence type="predicted"/>
<dbReference type="Proteomes" id="UP000637819">
    <property type="component" value="Chromosome"/>
</dbReference>
<dbReference type="KEGG" id="hsal:JMJ58_00750"/>
<evidence type="ECO:0000256" key="1">
    <source>
        <dbReference type="SAM" id="MobiDB-lite"/>
    </source>
</evidence>
<keyword evidence="3" id="KW-1185">Reference proteome</keyword>
<dbReference type="RefSeq" id="WP_204747987.1">
    <property type="nucleotide sequence ID" value="NZ_CP069188.1"/>
</dbReference>
<gene>
    <name evidence="2" type="ORF">JMJ58_00750</name>
</gene>
<accession>A0A8T8E0W7</accession>
<protein>
    <submittedName>
        <fullName evidence="2">Uncharacterized protein</fullName>
    </submittedName>
</protein>
<reference evidence="2 3" key="1">
    <citation type="submission" date="2021-01" db="EMBL/GenBank/DDBJ databases">
        <title>Genome Sequence and Methylation Pattern of Haloterrigena salifodinae BOL5-1, An Extremely Halophilic Archaeon from a Bolivian Salt Mine.</title>
        <authorList>
            <person name="DasSarma P."/>
            <person name="Anton B.P."/>
            <person name="DasSarma S.L."/>
            <person name="von Ehrenheim H.A.L."/>
            <person name="Martinez F.L."/>
            <person name="Guzman D."/>
            <person name="Roberts R.J."/>
            <person name="DasSarma S."/>
        </authorList>
    </citation>
    <scope>NUCLEOTIDE SEQUENCE [LARGE SCALE GENOMIC DNA]</scope>
    <source>
        <strain evidence="2 3">BOL5-1</strain>
    </source>
</reference>